<reference evidence="1" key="1">
    <citation type="submission" date="2021-02" db="EMBL/GenBank/DDBJ databases">
        <authorList>
            <person name="Nieuwenhuis M."/>
            <person name="Van De Peppel L.J.J."/>
        </authorList>
    </citation>
    <scope>NUCLEOTIDE SEQUENCE</scope>
    <source>
        <strain evidence="1">D49</strain>
    </source>
</reference>
<comment type="caution">
    <text evidence="1">The sequence shown here is derived from an EMBL/GenBank/DDBJ whole genome shotgun (WGS) entry which is preliminary data.</text>
</comment>
<evidence type="ECO:0000313" key="1">
    <source>
        <dbReference type="EMBL" id="KAG5651537.1"/>
    </source>
</evidence>
<dbReference type="OrthoDB" id="2788229at2759"/>
<dbReference type="AlphaFoldDB" id="A0A9P7GR70"/>
<accession>A0A9P7GR70</accession>
<keyword evidence="2" id="KW-1185">Reference proteome</keyword>
<dbReference type="Proteomes" id="UP000717328">
    <property type="component" value="Unassembled WGS sequence"/>
</dbReference>
<evidence type="ECO:0000313" key="2">
    <source>
        <dbReference type="Proteomes" id="UP000717328"/>
    </source>
</evidence>
<proteinExistence type="predicted"/>
<reference evidence="1" key="2">
    <citation type="submission" date="2021-10" db="EMBL/GenBank/DDBJ databases">
        <title>Phylogenomics reveals ancestral predisposition of the termite-cultivated fungus Termitomyces towards a domesticated lifestyle.</title>
        <authorList>
            <person name="Auxier B."/>
            <person name="Grum-Grzhimaylo A."/>
            <person name="Cardenas M.E."/>
            <person name="Lodge J.D."/>
            <person name="Laessoe T."/>
            <person name="Pedersen O."/>
            <person name="Smith M.E."/>
            <person name="Kuyper T.W."/>
            <person name="Franco-Molano E.A."/>
            <person name="Baroni T.J."/>
            <person name="Aanen D.K."/>
        </authorList>
    </citation>
    <scope>NUCLEOTIDE SEQUENCE</scope>
    <source>
        <strain evidence="1">D49</strain>
    </source>
</reference>
<organism evidence="1 2">
    <name type="scientific">Sphagnurus paluster</name>
    <dbReference type="NCBI Taxonomy" id="117069"/>
    <lineage>
        <taxon>Eukaryota</taxon>
        <taxon>Fungi</taxon>
        <taxon>Dikarya</taxon>
        <taxon>Basidiomycota</taxon>
        <taxon>Agaricomycotina</taxon>
        <taxon>Agaricomycetes</taxon>
        <taxon>Agaricomycetidae</taxon>
        <taxon>Agaricales</taxon>
        <taxon>Tricholomatineae</taxon>
        <taxon>Lyophyllaceae</taxon>
        <taxon>Sphagnurus</taxon>
    </lineage>
</organism>
<sequence length="258" mass="30091">MTELLDRIIDQLKGDSAALLALGLTSRQTLPRSRQHLFATVEFDGNDSHFDAFLALVDVPWTSFTTAVGFIHVKDLFWRDSVTRVYKHTRNAPRILLNLPNINKVWITSVPWFCIPSHIRLLFLHPKISELQLDRIECHDNDFVDLFSMIPPSVEIITAFNMRYMEINDIADKVSIFQRPFRFKTLDSVSLEQFRYVWDSSKLADGDITVDSFHVRLLYHMYDANLPFISKFLRHIGPSIRRLFIEISDHGKPFKKIL</sequence>
<name>A0A9P7GR70_9AGAR</name>
<protein>
    <submittedName>
        <fullName evidence="1">Uncharacterized protein</fullName>
    </submittedName>
</protein>
<gene>
    <name evidence="1" type="ORF">H0H81_008299</name>
</gene>
<dbReference type="EMBL" id="JABCKI010000229">
    <property type="protein sequence ID" value="KAG5651537.1"/>
    <property type="molecule type" value="Genomic_DNA"/>
</dbReference>